<gene>
    <name evidence="1" type="ORF">BN2458_PEG0130</name>
</gene>
<dbReference type="PATRIC" id="fig|76936.10.peg.127"/>
<proteinExistence type="predicted"/>
<keyword evidence="1" id="KW-0808">Transferase</keyword>
<protein>
    <submittedName>
        <fullName evidence="1">Glycosyltransferase</fullName>
    </submittedName>
</protein>
<dbReference type="KEGG" id="hty:BN2458_PEG0130"/>
<dbReference type="EMBL" id="LN907858">
    <property type="protein sequence ID" value="CUU39017.1"/>
    <property type="molecule type" value="Genomic_DNA"/>
</dbReference>
<dbReference type="GO" id="GO:0016740">
    <property type="term" value="F:transferase activity"/>
    <property type="evidence" value="ECO:0007669"/>
    <property type="project" value="UniProtKB-KW"/>
</dbReference>
<dbReference type="Proteomes" id="UP000064525">
    <property type="component" value="Chromosome I"/>
</dbReference>
<name>A0A0S4PS14_9HELI</name>
<reference evidence="2" key="1">
    <citation type="submission" date="2015-11" db="EMBL/GenBank/DDBJ databases">
        <authorList>
            <person name="Anvar S.Y."/>
        </authorList>
    </citation>
    <scope>NUCLEOTIDE SEQUENCE [LARGE SCALE GENOMIC DNA]</scope>
</reference>
<dbReference type="AlphaFoldDB" id="A0A0S4PS14"/>
<organism evidence="1 2">
    <name type="scientific">Helicobacter typhlonius</name>
    <dbReference type="NCBI Taxonomy" id="76936"/>
    <lineage>
        <taxon>Bacteria</taxon>
        <taxon>Pseudomonadati</taxon>
        <taxon>Campylobacterota</taxon>
        <taxon>Epsilonproteobacteria</taxon>
        <taxon>Campylobacterales</taxon>
        <taxon>Helicobacteraceae</taxon>
        <taxon>Helicobacter</taxon>
    </lineage>
</organism>
<evidence type="ECO:0000313" key="2">
    <source>
        <dbReference type="Proteomes" id="UP000064525"/>
    </source>
</evidence>
<evidence type="ECO:0000313" key="1">
    <source>
        <dbReference type="EMBL" id="CUU39017.1"/>
    </source>
</evidence>
<dbReference type="RefSeq" id="WP_231944801.1">
    <property type="nucleotide sequence ID" value="NZ_CAJTQN010000011.1"/>
</dbReference>
<accession>A0A0S4PS14</accession>
<dbReference type="GeneID" id="78152298"/>
<sequence length="57" mass="6544">MFDEFIAKYKAGNDIVLGIRNNRNTDSLFKKYSASLFYDFMNLMGTKVIKITLIIGC</sequence>